<dbReference type="AlphaFoldDB" id="O61753"/>
<reference evidence="3 4" key="1">
    <citation type="journal article" date="1998" name="Science">
        <title>Genome sequence of the nematode C. elegans: a platform for investigating biology.</title>
        <authorList>
            <consortium name="The C. elegans sequencing consortium"/>
            <person name="Sulson J.E."/>
            <person name="Waterston R."/>
        </authorList>
    </citation>
    <scope>NUCLEOTIDE SEQUENCE [LARGE SCALE GENOMIC DNA]</scope>
    <source>
        <strain evidence="3 4">Bristol N2</strain>
    </source>
</reference>
<dbReference type="STRING" id="6239.F56C3.3.1"/>
<organism evidence="3 4">
    <name type="scientific">Caenorhabditis elegans</name>
    <dbReference type="NCBI Taxonomy" id="6239"/>
    <lineage>
        <taxon>Eukaryota</taxon>
        <taxon>Metazoa</taxon>
        <taxon>Ecdysozoa</taxon>
        <taxon>Nematoda</taxon>
        <taxon>Chromadorea</taxon>
        <taxon>Rhabditida</taxon>
        <taxon>Rhabditina</taxon>
        <taxon>Rhabditomorpha</taxon>
        <taxon>Rhabditoidea</taxon>
        <taxon>Rhabditidae</taxon>
        <taxon>Peloderinae</taxon>
        <taxon>Caenorhabditis</taxon>
    </lineage>
</organism>
<keyword evidence="4" id="KW-1185">Reference proteome</keyword>
<dbReference type="Proteomes" id="UP000001940">
    <property type="component" value="Chromosome X"/>
</dbReference>
<evidence type="ECO:0000313" key="4">
    <source>
        <dbReference type="Proteomes" id="UP000001940"/>
    </source>
</evidence>
<evidence type="ECO:0000256" key="2">
    <source>
        <dbReference type="SAM" id="Phobius"/>
    </source>
</evidence>
<dbReference type="InParanoid" id="O61753"/>
<gene>
    <name evidence="3" type="ORF">CELE_F56C3.3</name>
    <name evidence="3 5" type="ORF">F56C3.3</name>
</gene>
<dbReference type="EMBL" id="BX284606">
    <property type="protein sequence ID" value="CCD69808.2"/>
    <property type="molecule type" value="Genomic_DNA"/>
</dbReference>
<keyword evidence="2 3" id="KW-0812">Transmembrane</keyword>
<dbReference type="WormBase" id="F56C3.3">
    <property type="protein sequence ID" value="CE53195"/>
    <property type="gene ID" value="WBGene00018940"/>
</dbReference>
<dbReference type="PIR" id="T33056">
    <property type="entry name" value="T33056"/>
</dbReference>
<dbReference type="HOGENOM" id="CLU_1604229_0_0_1"/>
<proteinExistence type="predicted"/>
<accession>O61753</accession>
<dbReference type="AGR" id="WB:WBGene00018940"/>
<feature type="region of interest" description="Disordered" evidence="1">
    <location>
        <begin position="1"/>
        <end position="25"/>
    </location>
</feature>
<name>O61753_CAEEL</name>
<feature type="compositionally biased region" description="Basic and acidic residues" evidence="1">
    <location>
        <begin position="1"/>
        <end position="22"/>
    </location>
</feature>
<evidence type="ECO:0000313" key="3">
    <source>
        <dbReference type="EMBL" id="CCD69808.2"/>
    </source>
</evidence>
<dbReference type="UCSC" id="F56C3.3">
    <property type="organism name" value="c. elegans"/>
</dbReference>
<evidence type="ECO:0000256" key="1">
    <source>
        <dbReference type="SAM" id="MobiDB-lite"/>
    </source>
</evidence>
<protein>
    <submittedName>
        <fullName evidence="3">Transmembrane protein</fullName>
    </submittedName>
</protein>
<evidence type="ECO:0000313" key="5">
    <source>
        <dbReference type="WormBase" id="F56C3.3"/>
    </source>
</evidence>
<dbReference type="SMR" id="O61753"/>
<sequence length="138" mass="15473">MKESAKISDDKPKASKEAKEKTDADDDDKIFGNIVECSLNHREVLRTDSFTNAWKEKPKEIHWVKIGKVIAMIFFVIFIVSLGLFIIREHEIEQLVSTAEKNREGVPKISSPIKPDHGFVTSSTTAAPPDITDMFSGL</sequence>
<keyword evidence="2" id="KW-1133">Transmembrane helix</keyword>
<feature type="transmembrane region" description="Helical" evidence="2">
    <location>
        <begin position="69"/>
        <end position="87"/>
    </location>
</feature>
<dbReference type="PaxDb" id="6239-F56C3.3"/>
<keyword evidence="2" id="KW-0472">Membrane</keyword>